<accession>A0AAD5VD76</accession>
<comment type="subcellular location">
    <subcellularLocation>
        <location evidence="2">Cytoplasm</location>
    </subcellularLocation>
    <subcellularLocation>
        <location evidence="1">Nucleus</location>
    </subcellularLocation>
</comment>
<dbReference type="Gene3D" id="1.20.1420.10">
    <property type="entry name" value="Talin, central domain"/>
    <property type="match status" value="1"/>
</dbReference>
<dbReference type="PANTHER" id="PTHR15492:SF1">
    <property type="entry name" value="CYCLIN-D1-BINDING PROTEIN 1"/>
    <property type="match status" value="1"/>
</dbReference>
<keyword evidence="6" id="KW-0131">Cell cycle</keyword>
<evidence type="ECO:0000256" key="4">
    <source>
        <dbReference type="ARBA" id="ARBA00022490"/>
    </source>
</evidence>
<feature type="domain" description="Cyclin-D1-binding protein 1-like C-terminal" evidence="8">
    <location>
        <begin position="208"/>
        <end position="311"/>
    </location>
</feature>
<dbReference type="Proteomes" id="UP001212997">
    <property type="component" value="Unassembled WGS sequence"/>
</dbReference>
<name>A0AAD5VD76_9APHY</name>
<proteinExistence type="inferred from homology"/>
<dbReference type="InterPro" id="IPR049317">
    <property type="entry name" value="GCIP-like_N"/>
</dbReference>
<evidence type="ECO:0000256" key="6">
    <source>
        <dbReference type="ARBA" id="ARBA00023306"/>
    </source>
</evidence>
<dbReference type="Gene3D" id="1.20.1410.10">
    <property type="entry name" value="I/LWEQ domain"/>
    <property type="match status" value="1"/>
</dbReference>
<dbReference type="AlphaFoldDB" id="A0AAD5VD76"/>
<dbReference type="GO" id="GO:0005737">
    <property type="term" value="C:cytoplasm"/>
    <property type="evidence" value="ECO:0007669"/>
    <property type="project" value="UniProtKB-SubCell"/>
</dbReference>
<dbReference type="EMBL" id="JANAWD010000001">
    <property type="protein sequence ID" value="KAJ3492358.1"/>
    <property type="molecule type" value="Genomic_DNA"/>
</dbReference>
<feature type="domain" description="Cyclin-D1-binding protein 1-like N-terminal" evidence="7">
    <location>
        <begin position="48"/>
        <end position="191"/>
    </location>
</feature>
<evidence type="ECO:0000256" key="5">
    <source>
        <dbReference type="ARBA" id="ARBA00023242"/>
    </source>
</evidence>
<evidence type="ECO:0000259" key="8">
    <source>
        <dbReference type="Pfam" id="PF20936"/>
    </source>
</evidence>
<evidence type="ECO:0000256" key="2">
    <source>
        <dbReference type="ARBA" id="ARBA00004496"/>
    </source>
</evidence>
<evidence type="ECO:0000256" key="3">
    <source>
        <dbReference type="ARBA" id="ARBA00008940"/>
    </source>
</evidence>
<comment type="similarity">
    <text evidence="3">Belongs to the CCNDBP1 family.</text>
</comment>
<keyword evidence="5" id="KW-0539">Nucleus</keyword>
<comment type="caution">
    <text evidence="9">The sequence shown here is derived from an EMBL/GenBank/DDBJ whole genome shotgun (WGS) entry which is preliminary data.</text>
</comment>
<protein>
    <submittedName>
        <fullName evidence="9">Uncharacterized protein</fullName>
    </submittedName>
</protein>
<dbReference type="InterPro" id="IPR049318">
    <property type="entry name" value="GCIP_C"/>
</dbReference>
<dbReference type="Pfam" id="PF13324">
    <property type="entry name" value="GCIP_N"/>
    <property type="match status" value="1"/>
</dbReference>
<evidence type="ECO:0000256" key="1">
    <source>
        <dbReference type="ARBA" id="ARBA00004123"/>
    </source>
</evidence>
<keyword evidence="10" id="KW-1185">Reference proteome</keyword>
<evidence type="ECO:0000313" key="9">
    <source>
        <dbReference type="EMBL" id="KAJ3492358.1"/>
    </source>
</evidence>
<organism evidence="9 10">
    <name type="scientific">Meripilus lineatus</name>
    <dbReference type="NCBI Taxonomy" id="2056292"/>
    <lineage>
        <taxon>Eukaryota</taxon>
        <taxon>Fungi</taxon>
        <taxon>Dikarya</taxon>
        <taxon>Basidiomycota</taxon>
        <taxon>Agaricomycotina</taxon>
        <taxon>Agaricomycetes</taxon>
        <taxon>Polyporales</taxon>
        <taxon>Meripilaceae</taxon>
        <taxon>Meripilus</taxon>
    </lineage>
</organism>
<evidence type="ECO:0000313" key="10">
    <source>
        <dbReference type="Proteomes" id="UP001212997"/>
    </source>
</evidence>
<gene>
    <name evidence="9" type="ORF">NLI96_g14</name>
</gene>
<reference evidence="9" key="1">
    <citation type="submission" date="2022-07" db="EMBL/GenBank/DDBJ databases">
        <title>Genome Sequence of Physisporinus lineatus.</title>
        <authorList>
            <person name="Buettner E."/>
        </authorList>
    </citation>
    <scope>NUCLEOTIDE SEQUENCE</scope>
    <source>
        <strain evidence="9">VT162</strain>
    </source>
</reference>
<dbReference type="InterPro" id="IPR026907">
    <property type="entry name" value="GCIP-like"/>
</dbReference>
<sequence length="378" mass="41294">MAEERQKVIVLLTLLKETCSASIVPLRESAETTQPPSNPVSLLRKDFLSLLTLVYTSATRISLVLRPSEPAYSASQTPIREITAHVSGLTTCATLFDAHGKTLAETVRRSAIEVCETVASFAQGFLNTASSSSDTQSKEDYLVRTGAVHECIERIRKNIPESNLAAVKAHWSQDRSMLDDSLAEVTEMIEDIGGEEDEGSDDEGFGSDDDLLDGLGLGATKKLSAAEVDRVKKIHPLFRLTTLFYKRVSIDVLTSTQENLSQAKTRSLDALPLKSRGLLTTSDDLVATLYAPHKPPEISAAVSSFVTAFDTLYETLQTILPPPKSEAEDLASQLSEVTIQGTSKKGKDVRKWFDTCYEQFHKMSTSVVDLLSAETNTT</sequence>
<evidence type="ECO:0000259" key="7">
    <source>
        <dbReference type="Pfam" id="PF13324"/>
    </source>
</evidence>
<dbReference type="PANTHER" id="PTHR15492">
    <property type="entry name" value="CYCLIN D1-BINDING PROTEIN 1"/>
    <property type="match status" value="1"/>
</dbReference>
<keyword evidence="4" id="KW-0963">Cytoplasm</keyword>
<dbReference type="GO" id="GO:0005634">
    <property type="term" value="C:nucleus"/>
    <property type="evidence" value="ECO:0007669"/>
    <property type="project" value="UniProtKB-SubCell"/>
</dbReference>
<dbReference type="Pfam" id="PF20936">
    <property type="entry name" value="GCIP_C"/>
    <property type="match status" value="1"/>
</dbReference>